<organism evidence="3 4">
    <name type="scientific">Clostridium saccharobutylicum</name>
    <dbReference type="NCBI Taxonomy" id="169679"/>
    <lineage>
        <taxon>Bacteria</taxon>
        <taxon>Bacillati</taxon>
        <taxon>Bacillota</taxon>
        <taxon>Clostridia</taxon>
        <taxon>Eubacteriales</taxon>
        <taxon>Clostridiaceae</taxon>
        <taxon>Clostridium</taxon>
    </lineage>
</organism>
<evidence type="ECO:0000313" key="4">
    <source>
        <dbReference type="Proteomes" id="UP000191154"/>
    </source>
</evidence>
<dbReference type="EMBL" id="LZYZ01000006">
    <property type="protein sequence ID" value="OOM10440.1"/>
    <property type="molecule type" value="Genomic_DNA"/>
</dbReference>
<proteinExistence type="predicted"/>
<gene>
    <name evidence="3" type="ORF">CLOSAC_30610</name>
</gene>
<dbReference type="InterPro" id="IPR021860">
    <property type="entry name" value="Peptidase_S12_Pab87-rel_C"/>
</dbReference>
<sequence length="140" mass="16427">MPIAYYIYDKLLGYDYTAFNKKLQNEVEKMLKSMESANEAARNSKKESLTPSHSLEEYVGIYENPGYGSVKIQIKDNNLKLTYNNIEYTLNHKCYDIFIMKVMDYYVISVIFNYDNDGNIKSVSIPFEPNIKEILFKKEK</sequence>
<dbReference type="Pfam" id="PF11954">
    <property type="entry name" value="DUF3471"/>
    <property type="match status" value="1"/>
</dbReference>
<evidence type="ECO:0000256" key="1">
    <source>
        <dbReference type="SAM" id="Coils"/>
    </source>
</evidence>
<dbReference type="Gene3D" id="2.40.128.600">
    <property type="match status" value="1"/>
</dbReference>
<protein>
    <recommendedName>
        <fullName evidence="2">Peptidase S12 Pab87-related C-terminal domain-containing protein</fullName>
    </recommendedName>
</protein>
<evidence type="ECO:0000313" key="3">
    <source>
        <dbReference type="EMBL" id="OOM10440.1"/>
    </source>
</evidence>
<keyword evidence="1" id="KW-0175">Coiled coil</keyword>
<dbReference type="Proteomes" id="UP000191154">
    <property type="component" value="Unassembled WGS sequence"/>
</dbReference>
<dbReference type="AlphaFoldDB" id="A0A1S8N220"/>
<feature type="coiled-coil region" evidence="1">
    <location>
        <begin position="20"/>
        <end position="47"/>
    </location>
</feature>
<feature type="domain" description="Peptidase S12 Pab87-related C-terminal" evidence="2">
    <location>
        <begin position="45"/>
        <end position="137"/>
    </location>
</feature>
<evidence type="ECO:0000259" key="2">
    <source>
        <dbReference type="Pfam" id="PF11954"/>
    </source>
</evidence>
<name>A0A1S8N220_CLOSA</name>
<accession>A0A1S8N220</accession>
<comment type="caution">
    <text evidence="3">The sequence shown here is derived from an EMBL/GenBank/DDBJ whole genome shotgun (WGS) entry which is preliminary data.</text>
</comment>
<reference evidence="3 4" key="1">
    <citation type="submission" date="2016-05" db="EMBL/GenBank/DDBJ databases">
        <title>Microbial solvent formation.</title>
        <authorList>
            <person name="Poehlein A."/>
            <person name="Montoya Solano J.D."/>
            <person name="Flitsch S."/>
            <person name="Krabben P."/>
            <person name="Duerre P."/>
            <person name="Daniel R."/>
        </authorList>
    </citation>
    <scope>NUCLEOTIDE SEQUENCE [LARGE SCALE GENOMIC DNA]</scope>
    <source>
        <strain evidence="3 4">L1-8</strain>
    </source>
</reference>